<dbReference type="NCBIfam" id="NF011080">
    <property type="entry name" value="PRK14508.1-3"/>
    <property type="match status" value="1"/>
</dbReference>
<dbReference type="InterPro" id="IPR017853">
    <property type="entry name" value="GH"/>
</dbReference>
<dbReference type="GO" id="GO:0005975">
    <property type="term" value="P:carbohydrate metabolic process"/>
    <property type="evidence" value="ECO:0007669"/>
    <property type="project" value="InterPro"/>
</dbReference>
<comment type="caution">
    <text evidence="11">The sequence shown here is derived from an EMBL/GenBank/DDBJ whole genome shotgun (WGS) entry which is preliminary data.</text>
</comment>
<keyword evidence="6 10" id="KW-0808">Transferase</keyword>
<dbReference type="NCBIfam" id="TIGR00217">
    <property type="entry name" value="malQ"/>
    <property type="match status" value="1"/>
</dbReference>
<dbReference type="PANTHER" id="PTHR32438">
    <property type="entry name" value="4-ALPHA-GLUCANOTRANSFERASE DPE1, CHLOROPLASTIC/AMYLOPLASTIC"/>
    <property type="match status" value="1"/>
</dbReference>
<dbReference type="Proteomes" id="UP000220611">
    <property type="component" value="Unassembled WGS sequence"/>
</dbReference>
<protein>
    <recommendedName>
        <fullName evidence="4 10">4-alpha-glucanotransferase</fullName>
        <ecNumber evidence="3 10">2.4.1.25</ecNumber>
    </recommendedName>
    <alternativeName>
        <fullName evidence="8 10">Amylomaltase</fullName>
    </alternativeName>
    <alternativeName>
        <fullName evidence="9 10">Disproportionating enzyme</fullName>
    </alternativeName>
</protein>
<evidence type="ECO:0000256" key="2">
    <source>
        <dbReference type="ARBA" id="ARBA00005684"/>
    </source>
</evidence>
<evidence type="ECO:0000256" key="9">
    <source>
        <dbReference type="ARBA" id="ARBA00031501"/>
    </source>
</evidence>
<evidence type="ECO:0000256" key="6">
    <source>
        <dbReference type="ARBA" id="ARBA00022679"/>
    </source>
</evidence>
<keyword evidence="12" id="KW-1185">Reference proteome</keyword>
<evidence type="ECO:0000256" key="8">
    <source>
        <dbReference type="ARBA" id="ARBA00031423"/>
    </source>
</evidence>
<evidence type="ECO:0000256" key="3">
    <source>
        <dbReference type="ARBA" id="ARBA00012560"/>
    </source>
</evidence>
<dbReference type="EMBL" id="NOXF01000003">
    <property type="protein sequence ID" value="PEQ24872.1"/>
    <property type="molecule type" value="Genomic_DNA"/>
</dbReference>
<dbReference type="InterPro" id="IPR003385">
    <property type="entry name" value="Glyco_hydro_77"/>
</dbReference>
<evidence type="ECO:0000256" key="4">
    <source>
        <dbReference type="ARBA" id="ARBA00020295"/>
    </source>
</evidence>
<accession>A0A855A7F8</accession>
<comment type="similarity">
    <text evidence="2 10">Belongs to the disproportionating enzyme family.</text>
</comment>
<reference evidence="11 12" key="1">
    <citation type="submission" date="2017-07" db="EMBL/GenBank/DDBJ databases">
        <title>Prevalence of linear plasmids in Cutibacterium (Propionibacterium) acnes isolates obtained from prostatic tissue.</title>
        <authorList>
            <person name="Davidsson S."/>
            <person name="Carlsson J."/>
            <person name="Molling P."/>
            <person name="Andren O."/>
            <person name="Andersson S.-O."/>
            <person name="Brzuszkiewicz E."/>
            <person name="Poehlein A."/>
            <person name="Al-Zeer M."/>
            <person name="Brinkmann V."/>
            <person name="Scavenius C."/>
            <person name="Nazipi S."/>
            <person name="Soderquist B."/>
            <person name="Bruggemann H."/>
        </authorList>
    </citation>
    <scope>NUCLEOTIDE SEQUENCE [LARGE SCALE GENOMIC DNA]</scope>
    <source>
        <strain evidence="11 12">DSM 753</strain>
    </source>
</reference>
<dbReference type="PANTHER" id="PTHR32438:SF5">
    <property type="entry name" value="4-ALPHA-GLUCANOTRANSFERASE DPE1, CHLOROPLASTIC_AMYLOPLASTIC"/>
    <property type="match status" value="1"/>
</dbReference>
<comment type="catalytic activity">
    <reaction evidence="1 10">
        <text>Transfers a segment of a (1-&gt;4)-alpha-D-glucan to a new position in an acceptor, which may be glucose or a (1-&gt;4)-alpha-D-glucan.</text>
        <dbReference type="EC" id="2.4.1.25"/>
    </reaction>
</comment>
<proteinExistence type="inferred from homology"/>
<gene>
    <name evidence="11" type="primary">malQ</name>
    <name evidence="11" type="ORF">CH238_05355</name>
</gene>
<evidence type="ECO:0000256" key="1">
    <source>
        <dbReference type="ARBA" id="ARBA00000439"/>
    </source>
</evidence>
<evidence type="ECO:0000313" key="11">
    <source>
        <dbReference type="EMBL" id="PEQ24872.1"/>
    </source>
</evidence>
<evidence type="ECO:0000256" key="5">
    <source>
        <dbReference type="ARBA" id="ARBA00022676"/>
    </source>
</evidence>
<dbReference type="SUPFAM" id="SSF51445">
    <property type="entry name" value="(Trans)glycosidases"/>
    <property type="match status" value="1"/>
</dbReference>
<dbReference type="GO" id="GO:0004134">
    <property type="term" value="F:4-alpha-glucanotransferase activity"/>
    <property type="evidence" value="ECO:0007669"/>
    <property type="project" value="UniProtKB-EC"/>
</dbReference>
<sequence>MARDAGVLMHITSLPSPCGIGTLGREAYRFADFLKAAGQRYWQILPVGPTSYGDSPYQSFSTYAGNPYLIDLDLLQEEGLLEKEEYEALDWGGDPLRVDYEALYRSRFQVLRLAYERGASRDREEFERFRRDNESWLGNYALFMAVKEHFGMISWLEWPDEGIRLRRKRSLVQYEKRLKAQVEFWEYVQFLFFRQWRQLKAYVNSLGILIFGDMPIYVAMDSADTWSNPEIFWLDRSRRPVCVAGCPPDYFSETGQLWGNPLYDWEFLKKTKYNWWMNRIDLTRRLFDVTRIDHFRAFDTYYAIPYGEETAVNGQWMEGPGIDFFKTLRRSLGNVPIIAEDLGLLFPSVQKLLKKTGYPGMKVLQFAFDSNEENDYLPHHFDNHCVVYTGTHDNNTVNGWLEQASRKDRKFAVDYCRLTKREGYHWGMIRTGLSSVSDLAIAQMQDVLGLGAESRMNLPSTLGGNWQWRMAPDALTPELAGKLRYYTALYGRLPKKTAGE</sequence>
<evidence type="ECO:0000256" key="7">
    <source>
        <dbReference type="ARBA" id="ARBA00023277"/>
    </source>
</evidence>
<keyword evidence="5 10" id="KW-0328">Glycosyltransferase</keyword>
<name>A0A855A7F8_9FIRM</name>
<evidence type="ECO:0000256" key="10">
    <source>
        <dbReference type="RuleBase" id="RU361207"/>
    </source>
</evidence>
<dbReference type="Gene3D" id="3.20.20.80">
    <property type="entry name" value="Glycosidases"/>
    <property type="match status" value="1"/>
</dbReference>
<dbReference type="Pfam" id="PF02446">
    <property type="entry name" value="Glyco_hydro_77"/>
    <property type="match status" value="1"/>
</dbReference>
<dbReference type="EC" id="2.4.1.25" evidence="3 10"/>
<dbReference type="OrthoDB" id="9811841at2"/>
<evidence type="ECO:0000313" key="12">
    <source>
        <dbReference type="Proteomes" id="UP000220611"/>
    </source>
</evidence>
<dbReference type="AlphaFoldDB" id="A0A855A7F8"/>
<keyword evidence="7 10" id="KW-0119">Carbohydrate metabolism</keyword>
<organism evidence="11 12">
    <name type="scientific">[Clostridium] leptum DSM 753</name>
    <dbReference type="NCBI Taxonomy" id="428125"/>
    <lineage>
        <taxon>Bacteria</taxon>
        <taxon>Bacillati</taxon>
        <taxon>Bacillota</taxon>
        <taxon>Clostridia</taxon>
        <taxon>Eubacteriales</taxon>
        <taxon>Oscillospiraceae</taxon>
        <taxon>Oscillospiraceae incertae sedis</taxon>
    </lineage>
</organism>